<feature type="compositionally biased region" description="Basic and acidic residues" evidence="1">
    <location>
        <begin position="60"/>
        <end position="74"/>
    </location>
</feature>
<gene>
    <name evidence="2" type="ordered locus">SVEN_6694</name>
</gene>
<dbReference type="Proteomes" id="UP000006854">
    <property type="component" value="Chromosome"/>
</dbReference>
<evidence type="ECO:0000256" key="1">
    <source>
        <dbReference type="SAM" id="MobiDB-lite"/>
    </source>
</evidence>
<feature type="region of interest" description="Disordered" evidence="1">
    <location>
        <begin position="1"/>
        <end position="131"/>
    </location>
</feature>
<dbReference type="HOGENOM" id="CLU_108799_1_0_11"/>
<evidence type="ECO:0000313" key="2">
    <source>
        <dbReference type="EMBL" id="CCA59980.1"/>
    </source>
</evidence>
<feature type="compositionally biased region" description="Low complexity" evidence="1">
    <location>
        <begin position="21"/>
        <end position="31"/>
    </location>
</feature>
<dbReference type="STRING" id="953739.SVEN_6694"/>
<dbReference type="KEGG" id="sve:SVEN_6694"/>
<dbReference type="EMBL" id="FR845719">
    <property type="protein sequence ID" value="CCA59980.1"/>
    <property type="molecule type" value="Genomic_DNA"/>
</dbReference>
<organism evidence="2 3">
    <name type="scientific">Streptomyces venezuelae (strain ATCC 10712 / CBS 650.69 / DSM 40230 / JCM 4526 / NBRC 13096 / PD 04745)</name>
    <dbReference type="NCBI Taxonomy" id="953739"/>
    <lineage>
        <taxon>Bacteria</taxon>
        <taxon>Bacillati</taxon>
        <taxon>Actinomycetota</taxon>
        <taxon>Actinomycetes</taxon>
        <taxon>Kitasatosporales</taxon>
        <taxon>Streptomycetaceae</taxon>
        <taxon>Streptomyces</taxon>
    </lineage>
</organism>
<accession>F2RHN6</accession>
<sequence length="226" mass="23928">MRDNDTPARADSGLSTDDIAGTPQGTGTTGTDPREERGRSSDQPPVYPGESTPTGTDADVTDRDAALGDERDGGGEAGGRSAETRTSETPENGGAQESGGAPESGGRDEPTSDAPHPPPHLLDPGDEDGFRARWHDIQSQFVDDPREAVHAADALVAEVMQRLAATFADHRKTLEGQWNRGEDVDTESLRTALRQYRSFFHRLLSTGGDGGGEAAASDRRPTAPPR</sequence>
<feature type="compositionally biased region" description="Basic and acidic residues" evidence="1">
    <location>
        <begin position="216"/>
        <end position="226"/>
    </location>
</feature>
<name>F2RHN6_STRVP</name>
<feature type="region of interest" description="Disordered" evidence="1">
    <location>
        <begin position="204"/>
        <end position="226"/>
    </location>
</feature>
<proteinExistence type="predicted"/>
<dbReference type="AlphaFoldDB" id="F2RHN6"/>
<dbReference type="PATRIC" id="fig|953739.5.peg.1912"/>
<dbReference type="RefSeq" id="WP_015037875.1">
    <property type="nucleotide sequence ID" value="NC_018750.1"/>
</dbReference>
<reference evidence="2 3" key="1">
    <citation type="journal article" date="2011" name="BMC Genomics">
        <title>Genome-wide analysis of the role of GlnR in Streptomyces venezuelae provides new insights into global nitrogen regulation in actinomycetes.</title>
        <authorList>
            <person name="Pullan S.T."/>
            <person name="Bibb M.J."/>
            <person name="Merrick M."/>
        </authorList>
    </citation>
    <scope>NUCLEOTIDE SEQUENCE [LARGE SCALE GENOMIC DNA]</scope>
    <source>
        <strain evidence="2">ATCC 10712</strain>
    </source>
</reference>
<protein>
    <submittedName>
        <fullName evidence="2">Uncharacterized protein</fullName>
    </submittedName>
</protein>
<evidence type="ECO:0000313" key="3">
    <source>
        <dbReference type="Proteomes" id="UP000006854"/>
    </source>
</evidence>
<dbReference type="GeneID" id="51867216"/>
<dbReference type="eggNOG" id="COG0508">
    <property type="taxonomic scope" value="Bacteria"/>
</dbReference>
<keyword evidence="3" id="KW-1185">Reference proteome</keyword>